<evidence type="ECO:0000256" key="1">
    <source>
        <dbReference type="SAM" id="MobiDB-lite"/>
    </source>
</evidence>
<organism evidence="2 3">
    <name type="scientific">Dovyalis caffra</name>
    <dbReference type="NCBI Taxonomy" id="77055"/>
    <lineage>
        <taxon>Eukaryota</taxon>
        <taxon>Viridiplantae</taxon>
        <taxon>Streptophyta</taxon>
        <taxon>Embryophyta</taxon>
        <taxon>Tracheophyta</taxon>
        <taxon>Spermatophyta</taxon>
        <taxon>Magnoliopsida</taxon>
        <taxon>eudicotyledons</taxon>
        <taxon>Gunneridae</taxon>
        <taxon>Pentapetalae</taxon>
        <taxon>rosids</taxon>
        <taxon>fabids</taxon>
        <taxon>Malpighiales</taxon>
        <taxon>Salicaceae</taxon>
        <taxon>Flacourtieae</taxon>
        <taxon>Dovyalis</taxon>
    </lineage>
</organism>
<dbReference type="PANTHER" id="PTHR38937">
    <property type="entry name" value="MEMBRANE PROTEIN OF ER BODY-LIKE PROTEIN"/>
    <property type="match status" value="1"/>
</dbReference>
<accession>A0AAV1QWE6</accession>
<dbReference type="PANTHER" id="PTHR38937:SF2">
    <property type="entry name" value="MEMBRANE PROTEIN OF ER BODY-LIKE PROTEIN ISOFORM X1"/>
    <property type="match status" value="1"/>
</dbReference>
<reference evidence="2 3" key="1">
    <citation type="submission" date="2024-01" db="EMBL/GenBank/DDBJ databases">
        <authorList>
            <person name="Waweru B."/>
        </authorList>
    </citation>
    <scope>NUCLEOTIDE SEQUENCE [LARGE SCALE GENOMIC DNA]</scope>
</reference>
<evidence type="ECO:0000313" key="3">
    <source>
        <dbReference type="Proteomes" id="UP001314170"/>
    </source>
</evidence>
<feature type="region of interest" description="Disordered" evidence="1">
    <location>
        <begin position="395"/>
        <end position="466"/>
    </location>
</feature>
<evidence type="ECO:0000313" key="2">
    <source>
        <dbReference type="EMBL" id="CAK7324321.1"/>
    </source>
</evidence>
<dbReference type="EMBL" id="CAWUPB010000246">
    <property type="protein sequence ID" value="CAK7324321.1"/>
    <property type="molecule type" value="Genomic_DNA"/>
</dbReference>
<feature type="compositionally biased region" description="Polar residues" evidence="1">
    <location>
        <begin position="20"/>
        <end position="29"/>
    </location>
</feature>
<feature type="compositionally biased region" description="Low complexity" evidence="1">
    <location>
        <begin position="30"/>
        <end position="41"/>
    </location>
</feature>
<feature type="compositionally biased region" description="Polar residues" evidence="1">
    <location>
        <begin position="400"/>
        <end position="421"/>
    </location>
</feature>
<feature type="region of interest" description="Disordered" evidence="1">
    <location>
        <begin position="1"/>
        <end position="113"/>
    </location>
</feature>
<feature type="compositionally biased region" description="Low complexity" evidence="1">
    <location>
        <begin position="68"/>
        <end position="88"/>
    </location>
</feature>
<dbReference type="InterPro" id="IPR052843">
    <property type="entry name" value="ER_body_metal_sequester"/>
</dbReference>
<dbReference type="Proteomes" id="UP001314170">
    <property type="component" value="Unassembled WGS sequence"/>
</dbReference>
<keyword evidence="3" id="KW-1185">Reference proteome</keyword>
<sequence>MEHQKHKLVLDEEEEEEVPSLQSRQSQLHSSNNSNSNSNNSTASDTTTLLVNISSTNGNGNGNGKGNENGSLIRSSSSSSSSSSSNSSINDDSETPKIGVSSPCGSPHKPSVDEQRAHNLNSVYFDQHHGPNSIDGVSDVNCSGVTCSVFETSPGDVEVLVKNSEIQKSLIKDVNLQLRENSDNEGLSGSSLTPLKDTFEERNFKSKSSGSETRVAGELDLIEEIDQEVTELDIEKVLEKQNTHDLYCPNCNSCITRKVILRRRTRKIRKACRKPKHAKADAILPSELDANFIYSDANSADSADGPGHDTANICSNDCPTPAVDDNNCDGHICSANLTLLLNYTGNGFKLFRVSSTENENVQDSQKSTANTNWFFSIFGTHKRKTTTEQGNAAVDPAQVDGTNQDTTPSFSNNVTSSNGSDRSVMPHADRTMVNTREHPDGSDSKPHQSGTESLNPSLMEPLLLNNKSPGVDIRSNFEDKAINALENKNIGMHKTWGS</sequence>
<feature type="compositionally biased region" description="Polar residues" evidence="1">
    <location>
        <begin position="447"/>
        <end position="456"/>
    </location>
</feature>
<dbReference type="AlphaFoldDB" id="A0AAV1QWE6"/>
<name>A0AAV1QWE6_9ROSI</name>
<feature type="compositionally biased region" description="Polar residues" evidence="1">
    <location>
        <begin position="42"/>
        <end position="56"/>
    </location>
</feature>
<protein>
    <submittedName>
        <fullName evidence="2">Uncharacterized protein</fullName>
    </submittedName>
</protein>
<comment type="caution">
    <text evidence="2">The sequence shown here is derived from an EMBL/GenBank/DDBJ whole genome shotgun (WGS) entry which is preliminary data.</text>
</comment>
<feature type="compositionally biased region" description="Basic and acidic residues" evidence="1">
    <location>
        <begin position="427"/>
        <end position="446"/>
    </location>
</feature>
<proteinExistence type="predicted"/>
<gene>
    <name evidence="2" type="ORF">DCAF_LOCUS1961</name>
</gene>